<keyword evidence="3" id="KW-1185">Reference proteome</keyword>
<name>A0ABV9VKX2_9ACTN</name>
<dbReference type="Proteomes" id="UP001595912">
    <property type="component" value="Unassembled WGS sequence"/>
</dbReference>
<gene>
    <name evidence="2" type="ORF">ACFPIJ_00250</name>
</gene>
<dbReference type="EMBL" id="JBHSIU010000001">
    <property type="protein sequence ID" value="MFC4996258.1"/>
    <property type="molecule type" value="Genomic_DNA"/>
</dbReference>
<evidence type="ECO:0000313" key="3">
    <source>
        <dbReference type="Proteomes" id="UP001595912"/>
    </source>
</evidence>
<reference evidence="3" key="1">
    <citation type="journal article" date="2019" name="Int. J. Syst. Evol. Microbiol.">
        <title>The Global Catalogue of Microorganisms (GCM) 10K type strain sequencing project: providing services to taxonomists for standard genome sequencing and annotation.</title>
        <authorList>
            <consortium name="The Broad Institute Genomics Platform"/>
            <consortium name="The Broad Institute Genome Sequencing Center for Infectious Disease"/>
            <person name="Wu L."/>
            <person name="Ma J."/>
        </authorList>
    </citation>
    <scope>NUCLEOTIDE SEQUENCE [LARGE SCALE GENOMIC DNA]</scope>
    <source>
        <strain evidence="3">CGMCC 4.7152</strain>
    </source>
</reference>
<evidence type="ECO:0000313" key="2">
    <source>
        <dbReference type="EMBL" id="MFC4996258.1"/>
    </source>
</evidence>
<sequence>MSEPDEQEPPPAPAPSGPVPGESAVWPPDRGWLEMDDVTKGGDPVPAQGEAGGDD</sequence>
<comment type="caution">
    <text evidence="2">The sequence shown here is derived from an EMBL/GenBank/DDBJ whole genome shotgun (WGS) entry which is preliminary data.</text>
</comment>
<protein>
    <submittedName>
        <fullName evidence="2">Uncharacterized protein</fullName>
    </submittedName>
</protein>
<accession>A0ABV9VKX2</accession>
<feature type="region of interest" description="Disordered" evidence="1">
    <location>
        <begin position="1"/>
        <end position="55"/>
    </location>
</feature>
<dbReference type="RefSeq" id="WP_380112451.1">
    <property type="nucleotide sequence ID" value="NZ_JBHSIU010000001.1"/>
</dbReference>
<organism evidence="2 3">
    <name type="scientific">Dactylosporangium cerinum</name>
    <dbReference type="NCBI Taxonomy" id="1434730"/>
    <lineage>
        <taxon>Bacteria</taxon>
        <taxon>Bacillati</taxon>
        <taxon>Actinomycetota</taxon>
        <taxon>Actinomycetes</taxon>
        <taxon>Micromonosporales</taxon>
        <taxon>Micromonosporaceae</taxon>
        <taxon>Dactylosporangium</taxon>
    </lineage>
</organism>
<proteinExistence type="predicted"/>
<evidence type="ECO:0000256" key="1">
    <source>
        <dbReference type="SAM" id="MobiDB-lite"/>
    </source>
</evidence>
<feature type="compositionally biased region" description="Pro residues" evidence="1">
    <location>
        <begin position="9"/>
        <end position="18"/>
    </location>
</feature>
<feature type="compositionally biased region" description="Basic and acidic residues" evidence="1">
    <location>
        <begin position="31"/>
        <end position="40"/>
    </location>
</feature>